<evidence type="ECO:0000256" key="1">
    <source>
        <dbReference type="ARBA" id="ARBA00023015"/>
    </source>
</evidence>
<evidence type="ECO:0000259" key="6">
    <source>
        <dbReference type="PROSITE" id="PS50048"/>
    </source>
</evidence>
<keyword evidence="1" id="KW-0805">Transcription regulation</keyword>
<dbReference type="SUPFAM" id="SSF57701">
    <property type="entry name" value="Zn2/Cys6 DNA-binding domain"/>
    <property type="match status" value="1"/>
</dbReference>
<keyword evidence="4" id="KW-0539">Nucleus</keyword>
<keyword evidence="8" id="KW-1185">Reference proteome</keyword>
<name>A0A1E3B5N7_ASPCR</name>
<sequence>MVGPRGGPSRKSHTKSRNGCKTCKRRHIRCDESFPQCRNCTKHNCRCDYMDSSAAKDTASNSRKAPDLLMSPEIESEIESWHVTGVPPFPELLHCPQNGWHGLSRTDLRLIHHITGLSIDLHRRGFSNCTTWARLMPNFLVVALSNDYVMSSILALSAVHLAWITRNKDTKYLAHRHRETAIKGLHKAIGTFSNDNSEAILAASTLLSWQTTEWQSWASLQKGITTVLSTMHPVWKQKSEIAQFLESQRYLGCTNSPAMSGFQFQEKNLASVDRTITALENAQEQVLHSHQEHYCRIGELLDFLRHFRKNLPKQTPQEAFECVQPLRQWLFWLPPAMLRGGETDISALAILSQFFATAVTLDAVFPDLGGAYLGPLSMGPIEDIYRIIAARNTTDPFNPELQLALALMDLPQQAVAQYKSRLYLSQRSSIDYTSPPPPSPYAPVQDFQAASSSSPSTSPSFTPYTPPLHSPPEVGVATSPFEFVDYVTAPTQALYPPSPGLLSESCEDVSDFSSAYPDDVLCSGGLSRTNDTLGMIFGYYPPPETNRDLLAPESNWA</sequence>
<dbReference type="PROSITE" id="PS50048">
    <property type="entry name" value="ZN2_CY6_FUNGAL_2"/>
    <property type="match status" value="1"/>
</dbReference>
<dbReference type="GO" id="GO:0008270">
    <property type="term" value="F:zinc ion binding"/>
    <property type="evidence" value="ECO:0007669"/>
    <property type="project" value="InterPro"/>
</dbReference>
<dbReference type="AlphaFoldDB" id="A0A1E3B5N7"/>
<evidence type="ECO:0000256" key="4">
    <source>
        <dbReference type="ARBA" id="ARBA00023242"/>
    </source>
</evidence>
<evidence type="ECO:0000313" key="7">
    <source>
        <dbReference type="EMBL" id="ODM16285.1"/>
    </source>
</evidence>
<dbReference type="VEuPathDB" id="FungiDB:SI65_08284"/>
<feature type="domain" description="Zn(2)-C6 fungal-type" evidence="6">
    <location>
        <begin position="19"/>
        <end position="49"/>
    </location>
</feature>
<evidence type="ECO:0000256" key="2">
    <source>
        <dbReference type="ARBA" id="ARBA00023125"/>
    </source>
</evidence>
<dbReference type="InterPro" id="IPR001138">
    <property type="entry name" value="Zn2Cys6_DnaBD"/>
</dbReference>
<comment type="caution">
    <text evidence="7">The sequence shown here is derived from an EMBL/GenBank/DDBJ whole genome shotgun (WGS) entry which is preliminary data.</text>
</comment>
<dbReference type="InterPro" id="IPR036864">
    <property type="entry name" value="Zn2-C6_fun-type_DNA-bd_sf"/>
</dbReference>
<organism evidence="7 8">
    <name type="scientific">Aspergillus cristatus</name>
    <name type="common">Chinese Fuzhuan brick tea-fermentation fungus</name>
    <name type="synonym">Eurotium cristatum</name>
    <dbReference type="NCBI Taxonomy" id="573508"/>
    <lineage>
        <taxon>Eukaryota</taxon>
        <taxon>Fungi</taxon>
        <taxon>Dikarya</taxon>
        <taxon>Ascomycota</taxon>
        <taxon>Pezizomycotina</taxon>
        <taxon>Eurotiomycetes</taxon>
        <taxon>Eurotiomycetidae</taxon>
        <taxon>Eurotiales</taxon>
        <taxon>Aspergillaceae</taxon>
        <taxon>Aspergillus</taxon>
        <taxon>Aspergillus subgen. Aspergillus</taxon>
    </lineage>
</organism>
<feature type="region of interest" description="Disordered" evidence="5">
    <location>
        <begin position="433"/>
        <end position="472"/>
    </location>
</feature>
<evidence type="ECO:0000256" key="3">
    <source>
        <dbReference type="ARBA" id="ARBA00023163"/>
    </source>
</evidence>
<dbReference type="STRING" id="573508.A0A1E3B5N7"/>
<dbReference type="Proteomes" id="UP000094569">
    <property type="component" value="Unassembled WGS sequence"/>
</dbReference>
<dbReference type="InterPro" id="IPR021858">
    <property type="entry name" value="Fun_TF"/>
</dbReference>
<accession>A0A1E3B5N7</accession>
<dbReference type="InterPro" id="IPR052400">
    <property type="entry name" value="Zn2-C6_fungal_TF"/>
</dbReference>
<evidence type="ECO:0000256" key="5">
    <source>
        <dbReference type="SAM" id="MobiDB-lite"/>
    </source>
</evidence>
<dbReference type="EMBL" id="JXNT01000012">
    <property type="protein sequence ID" value="ODM16285.1"/>
    <property type="molecule type" value="Genomic_DNA"/>
</dbReference>
<dbReference type="Gene3D" id="4.10.240.10">
    <property type="entry name" value="Zn(2)-C6 fungal-type DNA-binding domain"/>
    <property type="match status" value="1"/>
</dbReference>
<dbReference type="CDD" id="cd00067">
    <property type="entry name" value="GAL4"/>
    <property type="match status" value="1"/>
</dbReference>
<dbReference type="SMART" id="SM00066">
    <property type="entry name" value="GAL4"/>
    <property type="match status" value="1"/>
</dbReference>
<gene>
    <name evidence="7" type="ORF">SI65_08284</name>
</gene>
<dbReference type="Pfam" id="PF00172">
    <property type="entry name" value="Zn_clus"/>
    <property type="match status" value="1"/>
</dbReference>
<dbReference type="GO" id="GO:0003677">
    <property type="term" value="F:DNA binding"/>
    <property type="evidence" value="ECO:0007669"/>
    <property type="project" value="UniProtKB-KW"/>
</dbReference>
<dbReference type="PANTHER" id="PTHR47657:SF12">
    <property type="entry name" value="ZN(II)2CYS6 TRANSCRIPTION FACTOR (EUROFUNG)"/>
    <property type="match status" value="1"/>
</dbReference>
<keyword evidence="3" id="KW-0804">Transcription</keyword>
<dbReference type="PANTHER" id="PTHR47657">
    <property type="entry name" value="STEROL REGULATORY ELEMENT-BINDING PROTEIN ECM22"/>
    <property type="match status" value="1"/>
</dbReference>
<reference evidence="7 8" key="1">
    <citation type="journal article" date="2016" name="BMC Genomics">
        <title>Comparative genomic and transcriptomic analyses of the Fuzhuan brick tea-fermentation fungus Aspergillus cristatus.</title>
        <authorList>
            <person name="Ge Y."/>
            <person name="Wang Y."/>
            <person name="Liu Y."/>
            <person name="Tan Y."/>
            <person name="Ren X."/>
            <person name="Zhang X."/>
            <person name="Hyde K.D."/>
            <person name="Liu Y."/>
            <person name="Liu Z."/>
        </authorList>
    </citation>
    <scope>NUCLEOTIDE SEQUENCE [LARGE SCALE GENOMIC DNA]</scope>
    <source>
        <strain evidence="7 8">GZAAS20.1005</strain>
    </source>
</reference>
<evidence type="ECO:0000313" key="8">
    <source>
        <dbReference type="Proteomes" id="UP000094569"/>
    </source>
</evidence>
<protein>
    <recommendedName>
        <fullName evidence="6">Zn(2)-C6 fungal-type domain-containing protein</fullName>
    </recommendedName>
</protein>
<dbReference type="Pfam" id="PF11951">
    <property type="entry name" value="Fungal_trans_2"/>
    <property type="match status" value="1"/>
</dbReference>
<dbReference type="PROSITE" id="PS00463">
    <property type="entry name" value="ZN2_CY6_FUNGAL_1"/>
    <property type="match status" value="1"/>
</dbReference>
<proteinExistence type="predicted"/>
<dbReference type="GO" id="GO:0000981">
    <property type="term" value="F:DNA-binding transcription factor activity, RNA polymerase II-specific"/>
    <property type="evidence" value="ECO:0007669"/>
    <property type="project" value="InterPro"/>
</dbReference>
<feature type="compositionally biased region" description="Low complexity" evidence="5">
    <location>
        <begin position="451"/>
        <end position="463"/>
    </location>
</feature>
<keyword evidence="2" id="KW-0238">DNA-binding</keyword>
<dbReference type="OrthoDB" id="1924260at2759"/>